<dbReference type="InterPro" id="IPR016181">
    <property type="entry name" value="Acyl_CoA_acyltransferase"/>
</dbReference>
<keyword evidence="2" id="KW-1185">Reference proteome</keyword>
<sequence>MKGESMHNEFELMNIQAEVLFAHDSLGRITKVNEFEGHPAPRLFWGKTKKGNVLRFRGDVPSDIANKMIEIINNSDDTNIVLAKIINELEQQTKISSIWMGPAYVFEDYKVGASQAVKVTNDNREYLEPGFKKLLTELKYREPCYMVIEDNKAVSVCFSARNTDRAAEAGIETLEEYRGKGYAIAVASAWLAAVHVSGKVALYSTSWDNYASQAVAKRLQLTLYGTDISIY</sequence>
<protein>
    <submittedName>
        <fullName evidence="1">GNAT acetyltransferase-like protein</fullName>
    </submittedName>
</protein>
<dbReference type="InterPro" id="IPR027365">
    <property type="entry name" value="GNAT_acetyltra_YdfB-like"/>
</dbReference>
<dbReference type="Pfam" id="PF12746">
    <property type="entry name" value="GNAT_acetyltran"/>
    <property type="match status" value="1"/>
</dbReference>
<accession>A0A368W6T2</accession>
<organism evidence="1 2">
    <name type="scientific">Paenibacillus prosopidis</name>
    <dbReference type="NCBI Taxonomy" id="630520"/>
    <lineage>
        <taxon>Bacteria</taxon>
        <taxon>Bacillati</taxon>
        <taxon>Bacillota</taxon>
        <taxon>Bacilli</taxon>
        <taxon>Bacillales</taxon>
        <taxon>Paenibacillaceae</taxon>
        <taxon>Paenibacillus</taxon>
    </lineage>
</organism>
<dbReference type="GO" id="GO:0016740">
    <property type="term" value="F:transferase activity"/>
    <property type="evidence" value="ECO:0007669"/>
    <property type="project" value="UniProtKB-KW"/>
</dbReference>
<comment type="caution">
    <text evidence="1">The sequence shown here is derived from an EMBL/GenBank/DDBJ whole genome shotgun (WGS) entry which is preliminary data.</text>
</comment>
<dbReference type="SUPFAM" id="SSF55729">
    <property type="entry name" value="Acyl-CoA N-acyltransferases (Nat)"/>
    <property type="match status" value="1"/>
</dbReference>
<keyword evidence="1" id="KW-0808">Transferase</keyword>
<gene>
    <name evidence="1" type="ORF">DFP97_103253</name>
</gene>
<evidence type="ECO:0000313" key="2">
    <source>
        <dbReference type="Proteomes" id="UP000252415"/>
    </source>
</evidence>
<evidence type="ECO:0000313" key="1">
    <source>
        <dbReference type="EMBL" id="RCW50235.1"/>
    </source>
</evidence>
<dbReference type="Proteomes" id="UP000252415">
    <property type="component" value="Unassembled WGS sequence"/>
</dbReference>
<reference evidence="1 2" key="1">
    <citation type="submission" date="2018-07" db="EMBL/GenBank/DDBJ databases">
        <title>Genomic Encyclopedia of Type Strains, Phase III (KMG-III): the genomes of soil and plant-associated and newly described type strains.</title>
        <authorList>
            <person name="Whitman W."/>
        </authorList>
    </citation>
    <scope>NUCLEOTIDE SEQUENCE [LARGE SCALE GENOMIC DNA]</scope>
    <source>
        <strain evidence="1 2">CECT 7506</strain>
    </source>
</reference>
<dbReference type="EMBL" id="QPJD01000003">
    <property type="protein sequence ID" value="RCW50235.1"/>
    <property type="molecule type" value="Genomic_DNA"/>
</dbReference>
<proteinExistence type="predicted"/>
<dbReference type="AlphaFoldDB" id="A0A368W6T2"/>
<dbReference type="Gene3D" id="3.40.630.30">
    <property type="match status" value="1"/>
</dbReference>
<name>A0A368W6T2_9BACL</name>